<keyword evidence="5" id="KW-0010">Activator</keyword>
<evidence type="ECO:0000256" key="3">
    <source>
        <dbReference type="ARBA" id="ARBA00022976"/>
    </source>
</evidence>
<dbReference type="GO" id="GO:0003713">
    <property type="term" value="F:transcription coactivator activity"/>
    <property type="evidence" value="ECO:0007669"/>
    <property type="project" value="InterPro"/>
</dbReference>
<dbReference type="PANTHER" id="PTHR15692">
    <property type="entry name" value="MASTERMIND-LIKE"/>
    <property type="match status" value="1"/>
</dbReference>
<dbReference type="Pfam" id="PF09596">
    <property type="entry name" value="MamL-1"/>
    <property type="match status" value="1"/>
</dbReference>
<evidence type="ECO:0000256" key="5">
    <source>
        <dbReference type="ARBA" id="ARBA00023159"/>
    </source>
</evidence>
<proteinExistence type="inferred from homology"/>
<keyword evidence="7" id="KW-0539">Nucleus</keyword>
<feature type="region of interest" description="Disordered" evidence="8">
    <location>
        <begin position="64"/>
        <end position="107"/>
    </location>
</feature>
<dbReference type="GO" id="GO:0007221">
    <property type="term" value="P:positive regulation of transcription of Notch receptor target"/>
    <property type="evidence" value="ECO:0007669"/>
    <property type="project" value="InterPro"/>
</dbReference>
<dbReference type="PANTHER" id="PTHR15692:SF20">
    <property type="entry name" value="NEUROGENIC MASTERMIND-LIKE N-TERMINAL DOMAIN-CONTAINING PROTEIN"/>
    <property type="match status" value="1"/>
</dbReference>
<keyword evidence="6" id="KW-0804">Transcription</keyword>
<evidence type="ECO:0000256" key="6">
    <source>
        <dbReference type="ARBA" id="ARBA00023163"/>
    </source>
</evidence>
<dbReference type="InterPro" id="IPR046369">
    <property type="entry name" value="MAML1-3"/>
</dbReference>
<feature type="domain" description="Neurogenic mastermind-like N-terminal" evidence="9">
    <location>
        <begin position="7"/>
        <end position="67"/>
    </location>
</feature>
<evidence type="ECO:0000256" key="8">
    <source>
        <dbReference type="SAM" id="MobiDB-lite"/>
    </source>
</evidence>
<dbReference type="SMART" id="SM01275">
    <property type="entry name" value="MamL-1"/>
    <property type="match status" value="1"/>
</dbReference>
<organism evidence="10 11">
    <name type="scientific">Megalurothrips usitatus</name>
    <name type="common">bean blossom thrips</name>
    <dbReference type="NCBI Taxonomy" id="439358"/>
    <lineage>
        <taxon>Eukaryota</taxon>
        <taxon>Metazoa</taxon>
        <taxon>Ecdysozoa</taxon>
        <taxon>Arthropoda</taxon>
        <taxon>Hexapoda</taxon>
        <taxon>Insecta</taxon>
        <taxon>Pterygota</taxon>
        <taxon>Neoptera</taxon>
        <taxon>Paraneoptera</taxon>
        <taxon>Thysanoptera</taxon>
        <taxon>Terebrantia</taxon>
        <taxon>Thripoidea</taxon>
        <taxon>Thripidae</taxon>
        <taxon>Megalurothrips</taxon>
    </lineage>
</organism>
<dbReference type="AlphaFoldDB" id="A0AAV7XJ03"/>
<keyword evidence="11" id="KW-1185">Reference proteome</keyword>
<gene>
    <name evidence="10" type="ORF">ONE63_009240</name>
</gene>
<protein>
    <recommendedName>
        <fullName evidence="9">Neurogenic mastermind-like N-terminal domain-containing protein</fullName>
    </recommendedName>
</protein>
<evidence type="ECO:0000259" key="9">
    <source>
        <dbReference type="SMART" id="SM01275"/>
    </source>
</evidence>
<evidence type="ECO:0000256" key="4">
    <source>
        <dbReference type="ARBA" id="ARBA00023015"/>
    </source>
</evidence>
<evidence type="ECO:0000256" key="1">
    <source>
        <dbReference type="ARBA" id="ARBA00004324"/>
    </source>
</evidence>
<evidence type="ECO:0000256" key="2">
    <source>
        <dbReference type="ARBA" id="ARBA00008081"/>
    </source>
</evidence>
<keyword evidence="4" id="KW-0805">Transcription regulation</keyword>
<dbReference type="Gene3D" id="6.10.250.970">
    <property type="match status" value="1"/>
</dbReference>
<evidence type="ECO:0000256" key="7">
    <source>
        <dbReference type="ARBA" id="ARBA00023242"/>
    </source>
</evidence>
<evidence type="ECO:0000313" key="10">
    <source>
        <dbReference type="EMBL" id="KAJ1526075.1"/>
    </source>
</evidence>
<comment type="subcellular location">
    <subcellularLocation>
        <location evidence="1">Nucleus speckle</location>
    </subcellularLocation>
</comment>
<keyword evidence="3" id="KW-0914">Notch signaling pathway</keyword>
<comment type="caution">
    <text evidence="10">The sequence shown here is derived from an EMBL/GenBank/DDBJ whole genome shotgun (WGS) entry which is preliminary data.</text>
</comment>
<dbReference type="Proteomes" id="UP001075354">
    <property type="component" value="Chromosome 7"/>
</dbReference>
<sequence length="107" mass="11948">MGAEVLPAKKQVAVDRLRRRFDGYRKHQTDCVPRFNQSFDGLVEQNVQDTFLLRQRFLENKAKRAAKSAKTDKKQADGQQACAPPPPPPGWACGMRPAGGQRGVTVR</sequence>
<comment type="similarity">
    <text evidence="2">Belongs to the mastermind family.</text>
</comment>
<dbReference type="GO" id="GO:0016607">
    <property type="term" value="C:nuclear speck"/>
    <property type="evidence" value="ECO:0007669"/>
    <property type="project" value="UniProtKB-SubCell"/>
</dbReference>
<accession>A0AAV7XJ03</accession>
<reference evidence="10" key="1">
    <citation type="submission" date="2022-12" db="EMBL/GenBank/DDBJ databases">
        <title>Chromosome-level genome assembly of the bean flower thrips Megalurothrips usitatus.</title>
        <authorList>
            <person name="Ma L."/>
            <person name="Liu Q."/>
            <person name="Li H."/>
            <person name="Cai W."/>
        </authorList>
    </citation>
    <scope>NUCLEOTIDE SEQUENCE</scope>
    <source>
        <strain evidence="10">Cailab_2022a</strain>
    </source>
</reference>
<name>A0AAV7XJ03_9NEOP</name>
<dbReference type="EMBL" id="JAPTSV010000007">
    <property type="protein sequence ID" value="KAJ1526075.1"/>
    <property type="molecule type" value="Genomic_DNA"/>
</dbReference>
<evidence type="ECO:0000313" key="11">
    <source>
        <dbReference type="Proteomes" id="UP001075354"/>
    </source>
</evidence>
<dbReference type="InterPro" id="IPR046370">
    <property type="entry name" value="MAML_N_sf"/>
</dbReference>
<dbReference type="InterPro" id="IPR019082">
    <property type="entry name" value="Mastermind-like_N"/>
</dbReference>